<dbReference type="GO" id="GO:0003824">
    <property type="term" value="F:catalytic activity"/>
    <property type="evidence" value="ECO:0007669"/>
    <property type="project" value="InterPro"/>
</dbReference>
<keyword evidence="2 4" id="KW-0169">Cobalamin biosynthesis</keyword>
<dbReference type="Pfam" id="PF01656">
    <property type="entry name" value="CbiA"/>
    <property type="match status" value="1"/>
</dbReference>
<dbReference type="STRING" id="261654.GA0070611_3349"/>
<dbReference type="PANTHER" id="PTHR21343">
    <property type="entry name" value="DETHIOBIOTIN SYNTHETASE"/>
    <property type="match status" value="1"/>
</dbReference>
<dbReference type="InterPro" id="IPR029062">
    <property type="entry name" value="Class_I_gatase-like"/>
</dbReference>
<feature type="region of interest" description="Disordered" evidence="5">
    <location>
        <begin position="503"/>
        <end position="526"/>
    </location>
</feature>
<dbReference type="AlphaFoldDB" id="A0A1A8ZR44"/>
<keyword evidence="9" id="KW-1185">Reference proteome</keyword>
<gene>
    <name evidence="4" type="primary">cobQ</name>
    <name evidence="8" type="ORF">GA0070611_3349</name>
</gene>
<keyword evidence="3 4" id="KW-0315">Glutamine amidotransferase</keyword>
<dbReference type="EMBL" id="LT594323">
    <property type="protein sequence ID" value="SBT46352.1"/>
    <property type="molecule type" value="Genomic_DNA"/>
</dbReference>
<evidence type="ECO:0000256" key="5">
    <source>
        <dbReference type="SAM" id="MobiDB-lite"/>
    </source>
</evidence>
<evidence type="ECO:0000313" key="9">
    <source>
        <dbReference type="Proteomes" id="UP000199385"/>
    </source>
</evidence>
<dbReference type="CDD" id="cd01750">
    <property type="entry name" value="GATase1_CobQ"/>
    <property type="match status" value="1"/>
</dbReference>
<dbReference type="Gene3D" id="3.40.50.880">
    <property type="match status" value="1"/>
</dbReference>
<organism evidence="8 9">
    <name type="scientific">Micromonospora auratinigra</name>
    <dbReference type="NCBI Taxonomy" id="261654"/>
    <lineage>
        <taxon>Bacteria</taxon>
        <taxon>Bacillati</taxon>
        <taxon>Actinomycetota</taxon>
        <taxon>Actinomycetes</taxon>
        <taxon>Micromonosporales</taxon>
        <taxon>Micromonosporaceae</taxon>
        <taxon>Micromonospora</taxon>
    </lineage>
</organism>
<dbReference type="RefSeq" id="WP_091665168.1">
    <property type="nucleotide sequence ID" value="NZ_LT594323.1"/>
</dbReference>
<evidence type="ECO:0000259" key="6">
    <source>
        <dbReference type="Pfam" id="PF01656"/>
    </source>
</evidence>
<dbReference type="PROSITE" id="PS51273">
    <property type="entry name" value="GATASE_TYPE_1"/>
    <property type="match status" value="1"/>
</dbReference>
<feature type="active site" evidence="4">
    <location>
        <position position="434"/>
    </location>
</feature>
<dbReference type="NCBIfam" id="TIGR00313">
    <property type="entry name" value="cobQ"/>
    <property type="match status" value="1"/>
</dbReference>
<dbReference type="InterPro" id="IPR004459">
    <property type="entry name" value="CobQ_synth"/>
</dbReference>
<comment type="pathway">
    <text evidence="1 4">Cofactor biosynthesis; adenosylcobalamin biosynthesis.</text>
</comment>
<evidence type="ECO:0000256" key="3">
    <source>
        <dbReference type="ARBA" id="ARBA00022962"/>
    </source>
</evidence>
<dbReference type="Pfam" id="PF07685">
    <property type="entry name" value="GATase_3"/>
    <property type="match status" value="1"/>
</dbReference>
<dbReference type="InterPro" id="IPR011698">
    <property type="entry name" value="GATase_3"/>
</dbReference>
<dbReference type="HAMAP" id="MF_00028">
    <property type="entry name" value="CobQ"/>
    <property type="match status" value="1"/>
</dbReference>
<reference evidence="9" key="1">
    <citation type="submission" date="2016-06" db="EMBL/GenBank/DDBJ databases">
        <authorList>
            <person name="Varghese N."/>
            <person name="Submissions Spin"/>
        </authorList>
    </citation>
    <scope>NUCLEOTIDE SEQUENCE [LARGE SCALE GENOMIC DNA]</scope>
    <source>
        <strain evidence="9">DSM 44815</strain>
    </source>
</reference>
<evidence type="ECO:0000256" key="4">
    <source>
        <dbReference type="HAMAP-Rule" id="MF_00028"/>
    </source>
</evidence>
<dbReference type="OrthoDB" id="9808302at2"/>
<comment type="similarity">
    <text evidence="4">Belongs to the CobB/CobQ family. CobQ subfamily.</text>
</comment>
<dbReference type="InterPro" id="IPR027417">
    <property type="entry name" value="P-loop_NTPase"/>
</dbReference>
<dbReference type="PATRIC" id="fig|261654.4.peg.3399"/>
<feature type="domain" description="CobB/CobQ-like glutamine amidotransferase" evidence="7">
    <location>
        <begin position="261"/>
        <end position="441"/>
    </location>
</feature>
<feature type="active site" description="Nucleophile" evidence="4">
    <location>
        <position position="340"/>
    </location>
</feature>
<dbReference type="PROSITE" id="PS51274">
    <property type="entry name" value="GATASE_COBBQ"/>
    <property type="match status" value="1"/>
</dbReference>
<protein>
    <recommendedName>
        <fullName evidence="4">Cobyric acid synthase</fullName>
    </recommendedName>
</protein>
<dbReference type="SUPFAM" id="SSF52540">
    <property type="entry name" value="P-loop containing nucleoside triphosphate hydrolases"/>
    <property type="match status" value="1"/>
</dbReference>
<comment type="function">
    <text evidence="4">Catalyzes amidations at positions B, D, E, and G on adenosylcobyrinic A,C-diamide. NH(2) groups are provided by glutamine, and one molecule of ATP is hydrogenolyzed for each amidation.</text>
</comment>
<feature type="domain" description="CobQ/CobB/MinD/ParA nucleotide binding" evidence="6">
    <location>
        <begin position="6"/>
        <end position="234"/>
    </location>
</feature>
<dbReference type="CDD" id="cd05389">
    <property type="entry name" value="CobQ_N"/>
    <property type="match status" value="1"/>
</dbReference>
<dbReference type="GO" id="GO:0009236">
    <property type="term" value="P:cobalamin biosynthetic process"/>
    <property type="evidence" value="ECO:0007669"/>
    <property type="project" value="UniProtKB-UniRule"/>
</dbReference>
<dbReference type="PANTHER" id="PTHR21343:SF1">
    <property type="entry name" value="COBYRIC ACID SYNTHASE"/>
    <property type="match status" value="1"/>
</dbReference>
<dbReference type="NCBIfam" id="NF001989">
    <property type="entry name" value="PRK00784.1"/>
    <property type="match status" value="1"/>
</dbReference>
<feature type="compositionally biased region" description="Pro residues" evidence="5">
    <location>
        <begin position="503"/>
        <end position="519"/>
    </location>
</feature>
<dbReference type="InterPro" id="IPR033949">
    <property type="entry name" value="CobQ_GATase1"/>
</dbReference>
<dbReference type="Gene3D" id="3.40.50.300">
    <property type="entry name" value="P-loop containing nucleotide triphosphate hydrolases"/>
    <property type="match status" value="1"/>
</dbReference>
<evidence type="ECO:0000259" key="7">
    <source>
        <dbReference type="Pfam" id="PF07685"/>
    </source>
</evidence>
<dbReference type="GO" id="GO:0015420">
    <property type="term" value="F:ABC-type vitamin B12 transporter activity"/>
    <property type="evidence" value="ECO:0007669"/>
    <property type="project" value="UniProtKB-UniRule"/>
</dbReference>
<name>A0A1A8ZR44_9ACTN</name>
<dbReference type="InterPro" id="IPR002586">
    <property type="entry name" value="CobQ/CobB/MinD/ParA_Nub-bd_dom"/>
</dbReference>
<dbReference type="InterPro" id="IPR047045">
    <property type="entry name" value="CobQ_N"/>
</dbReference>
<dbReference type="UniPathway" id="UPA00148"/>
<accession>A0A1A8ZR44</accession>
<proteinExistence type="inferred from homology"/>
<evidence type="ECO:0000256" key="1">
    <source>
        <dbReference type="ARBA" id="ARBA00004953"/>
    </source>
</evidence>
<dbReference type="SUPFAM" id="SSF52317">
    <property type="entry name" value="Class I glutamine amidotransferase-like"/>
    <property type="match status" value="1"/>
</dbReference>
<sequence>MSGGLLVAGTTSDAGKSVLTAGICRWLHRRGVRVAPFKAQNMSNNSAVVVGPDGRGGEIGRAQAMQAAACGLDPDLRFNPVLLKPGSDHASQVVLLGEAVDTVTAGNFRQLRPRLAATAYAALAELRAEYDAVICEGAGSPAEINLRDGDYVNMGLARHAGLPAIVVGDIDRGGVFASMFGTVALLDPADQALVAGFVINKFRGDLGLLRPGLDMLGQVTGRPTYGVLPWALDLWLDAEDSLAYGRVLGRPAAPRGTDWLDVAVVRLPRISNATDVEALATEPGVRVRLTVEPAELAAADLVVLPGSKSTVADLAWLRETGLADAVTEHAAAGRPLLGICGGFQMLSRAIHDPVESRQGSVPGLGLLPVEITFDPRKTVRRASGTAEGGVPVHGYEIHHGQVSAADPDLSPLLRYPDGTGEGARLGAVHGTHWHGAFESDGFRRRFLTEAARLAGRTGFTVAPDTEFAAARERTLDLLGDLVEEHLDTDALWRLVESGPPAGLPFVPPGAPRPAVPHQPEPAGTAG</sequence>
<evidence type="ECO:0000256" key="2">
    <source>
        <dbReference type="ARBA" id="ARBA00022573"/>
    </source>
</evidence>
<evidence type="ECO:0000313" key="8">
    <source>
        <dbReference type="EMBL" id="SBT46352.1"/>
    </source>
</evidence>
<dbReference type="Proteomes" id="UP000199385">
    <property type="component" value="Chromosome I"/>
</dbReference>